<evidence type="ECO:0000256" key="2">
    <source>
        <dbReference type="ARBA" id="ARBA00008787"/>
    </source>
</evidence>
<evidence type="ECO:0000256" key="1">
    <source>
        <dbReference type="ARBA" id="ARBA00004514"/>
    </source>
</evidence>
<dbReference type="PANTHER" id="PTHR34773">
    <property type="entry name" value="FLAGELLAR SECRETION CHAPERONE FLIS"/>
    <property type="match status" value="1"/>
</dbReference>
<dbReference type="PANTHER" id="PTHR34773:SF1">
    <property type="entry name" value="FLAGELLAR SECRETION CHAPERONE FLIS"/>
    <property type="match status" value="1"/>
</dbReference>
<dbReference type="RefSeq" id="WP_263122937.1">
    <property type="nucleotide sequence ID" value="NZ_CP106753.1"/>
</dbReference>
<keyword evidence="7" id="KW-0969">Cilium</keyword>
<comment type="subcellular location">
    <subcellularLocation>
        <location evidence="1">Cytoplasm</location>
        <location evidence="1">Cytosol</location>
    </subcellularLocation>
</comment>
<dbReference type="InterPro" id="IPR036584">
    <property type="entry name" value="FliS_sf"/>
</dbReference>
<keyword evidence="3" id="KW-0963">Cytoplasm</keyword>
<dbReference type="SUPFAM" id="SSF101116">
    <property type="entry name" value="Flagellar export chaperone FliS"/>
    <property type="match status" value="1"/>
</dbReference>
<evidence type="ECO:0000256" key="4">
    <source>
        <dbReference type="ARBA" id="ARBA00022795"/>
    </source>
</evidence>
<evidence type="ECO:0000256" key="5">
    <source>
        <dbReference type="ARBA" id="ARBA00023186"/>
    </source>
</evidence>
<keyword evidence="7" id="KW-0282">Flagellum</keyword>
<organism evidence="7 8">
    <name type="scientific">Chitiniphilus purpureus</name>
    <dbReference type="NCBI Taxonomy" id="2981137"/>
    <lineage>
        <taxon>Bacteria</taxon>
        <taxon>Pseudomonadati</taxon>
        <taxon>Pseudomonadota</taxon>
        <taxon>Betaproteobacteria</taxon>
        <taxon>Neisseriales</taxon>
        <taxon>Chitinibacteraceae</taxon>
        <taxon>Chitiniphilus</taxon>
    </lineage>
</organism>
<evidence type="ECO:0000256" key="3">
    <source>
        <dbReference type="ARBA" id="ARBA00022490"/>
    </source>
</evidence>
<dbReference type="NCBIfam" id="TIGR00208">
    <property type="entry name" value="fliS"/>
    <property type="match status" value="1"/>
</dbReference>
<protein>
    <submittedName>
        <fullName evidence="7">Flagellar export chaperone FliS</fullName>
    </submittedName>
</protein>
<keyword evidence="5" id="KW-0143">Chaperone</keyword>
<gene>
    <name evidence="7" type="primary">fliS</name>
    <name evidence="7" type="ORF">N8I74_10280</name>
</gene>
<accession>A0ABY6DP75</accession>
<keyword evidence="4" id="KW-1005">Bacterial flagellum biogenesis</keyword>
<feature type="region of interest" description="Disordered" evidence="6">
    <location>
        <begin position="134"/>
        <end position="159"/>
    </location>
</feature>
<dbReference type="Proteomes" id="UP001061302">
    <property type="component" value="Chromosome"/>
</dbReference>
<dbReference type="InterPro" id="IPR003713">
    <property type="entry name" value="FliS"/>
</dbReference>
<name>A0ABY6DP75_9NEIS</name>
<proteinExistence type="inferred from homology"/>
<keyword evidence="8" id="KW-1185">Reference proteome</keyword>
<dbReference type="Pfam" id="PF02561">
    <property type="entry name" value="FliS"/>
    <property type="match status" value="1"/>
</dbReference>
<keyword evidence="7" id="KW-0966">Cell projection</keyword>
<reference evidence="7" key="1">
    <citation type="submission" date="2022-10" db="EMBL/GenBank/DDBJ databases">
        <title>Chitiniphilus purpureus sp. nov., a novel chitin-degrading bacterium isolated from crawfish pond sediment.</title>
        <authorList>
            <person name="Li K."/>
        </authorList>
    </citation>
    <scope>NUCLEOTIDE SEQUENCE</scope>
    <source>
        <strain evidence="7">CD1</strain>
    </source>
</reference>
<dbReference type="EMBL" id="CP106753">
    <property type="protein sequence ID" value="UXY13708.1"/>
    <property type="molecule type" value="Genomic_DNA"/>
</dbReference>
<evidence type="ECO:0000256" key="6">
    <source>
        <dbReference type="SAM" id="MobiDB-lite"/>
    </source>
</evidence>
<evidence type="ECO:0000313" key="7">
    <source>
        <dbReference type="EMBL" id="UXY13708.1"/>
    </source>
</evidence>
<sequence length="159" mass="16741">MSTGAGVKKALDAYGKQGLEATVESASPGRLVVMLYEGAIKAVQLGRLHMESGDIAAKGAAISKAISIIDEGLRVSLDKEQGGELAGNLEALYFYMIGQLFEANLHNRADLLEHVLGLLVDLKDAWESITIAGAVPQQPPPETPAVPDRNAGTLSYGRA</sequence>
<dbReference type="CDD" id="cd16098">
    <property type="entry name" value="FliS"/>
    <property type="match status" value="1"/>
</dbReference>
<evidence type="ECO:0000313" key="8">
    <source>
        <dbReference type="Proteomes" id="UP001061302"/>
    </source>
</evidence>
<dbReference type="Gene3D" id="1.20.120.340">
    <property type="entry name" value="Flagellar protein FliS"/>
    <property type="match status" value="1"/>
</dbReference>
<comment type="similarity">
    <text evidence="2">Belongs to the FliS family.</text>
</comment>